<reference evidence="9" key="1">
    <citation type="submission" date="2023-06" db="EMBL/GenBank/DDBJ databases">
        <title>Cytophagales bacterium Strain LB-30, isolated from soil.</title>
        <authorList>
            <person name="Liu B."/>
        </authorList>
    </citation>
    <scope>NUCLEOTIDE SEQUENCE</scope>
    <source>
        <strain evidence="9">LB-30</strain>
    </source>
</reference>
<dbReference type="GO" id="GO:0003886">
    <property type="term" value="F:DNA (cytosine-5-)-methyltransferase activity"/>
    <property type="evidence" value="ECO:0007669"/>
    <property type="project" value="UniProtKB-EC"/>
</dbReference>
<keyword evidence="4" id="KW-0680">Restriction system</keyword>
<dbReference type="InterPro" id="IPR029063">
    <property type="entry name" value="SAM-dependent_MTases_sf"/>
</dbReference>
<dbReference type="EMBL" id="JAUHJS010000004">
    <property type="protein sequence ID" value="MDN4165535.1"/>
    <property type="molecule type" value="Genomic_DNA"/>
</dbReference>
<dbReference type="Pfam" id="PF00145">
    <property type="entry name" value="DNA_methylase"/>
    <property type="match status" value="1"/>
</dbReference>
<sequence length="379" mass="43508">MLKYKIHNKNDYTFLGLFTGAGGLDLGFELEGFQHTESNEILDYAVNTLRHNRPNWTIIHGDVKEYTPSFKKGLDVLLAGFPCQGFSLGGNRNEADERNTLYREVVRIAYIMQPRVIVLENVLNLRTMRHPETGKPFAQQISEELASIGYTTKFDFFRVSEHGAPQTRRRFIFIAYKGDTLKHFRFPKKQRDTTIRDFLYELGQDLTIELPNHNPEWGFKSYAHTETGEPYAENEIAIPIRLSRTASDGNPIRNFDSPFPAIDTATVWGWGIGNVTAKRIEKERDNSKFVRNPNSDAKLWRISASKIRPFTAREYARLQTFPDDWVFLGDNKRELQLQIGNAVPVLFAKNIASKVRQALEVLDGKKEVKVEAGEQITMF</sequence>
<evidence type="ECO:0000256" key="1">
    <source>
        <dbReference type="ARBA" id="ARBA00022603"/>
    </source>
</evidence>
<dbReference type="NCBIfam" id="TIGR00675">
    <property type="entry name" value="dcm"/>
    <property type="match status" value="1"/>
</dbReference>
<dbReference type="Proteomes" id="UP001168552">
    <property type="component" value="Unassembled WGS sequence"/>
</dbReference>
<evidence type="ECO:0000256" key="7">
    <source>
        <dbReference type="RuleBase" id="RU000416"/>
    </source>
</evidence>
<evidence type="ECO:0000313" key="9">
    <source>
        <dbReference type="EMBL" id="MDN4165535.1"/>
    </source>
</evidence>
<evidence type="ECO:0000256" key="8">
    <source>
        <dbReference type="RuleBase" id="RU000417"/>
    </source>
</evidence>
<dbReference type="RefSeq" id="WP_320004068.1">
    <property type="nucleotide sequence ID" value="NZ_JAUHJS010000004.1"/>
</dbReference>
<evidence type="ECO:0000256" key="4">
    <source>
        <dbReference type="ARBA" id="ARBA00022747"/>
    </source>
</evidence>
<evidence type="ECO:0000256" key="5">
    <source>
        <dbReference type="ARBA" id="ARBA00047422"/>
    </source>
</evidence>
<organism evidence="9 10">
    <name type="scientific">Shiella aurantiaca</name>
    <dbReference type="NCBI Taxonomy" id="3058365"/>
    <lineage>
        <taxon>Bacteria</taxon>
        <taxon>Pseudomonadati</taxon>
        <taxon>Bacteroidota</taxon>
        <taxon>Cytophagia</taxon>
        <taxon>Cytophagales</taxon>
        <taxon>Shiellaceae</taxon>
        <taxon>Shiella</taxon>
    </lineage>
</organism>
<dbReference type="Gene3D" id="3.40.50.150">
    <property type="entry name" value="Vaccinia Virus protein VP39"/>
    <property type="match status" value="1"/>
</dbReference>
<dbReference type="PRINTS" id="PR00105">
    <property type="entry name" value="C5METTRFRASE"/>
</dbReference>
<evidence type="ECO:0000256" key="6">
    <source>
        <dbReference type="PROSITE-ProRule" id="PRU01016"/>
    </source>
</evidence>
<comment type="similarity">
    <text evidence="6 7">Belongs to the class I-like SAM-binding methyltransferase superfamily. C5-methyltransferase family.</text>
</comment>
<name>A0ABT8F500_9BACT</name>
<proteinExistence type="inferred from homology"/>
<accession>A0ABT8F500</accession>
<evidence type="ECO:0000313" key="10">
    <source>
        <dbReference type="Proteomes" id="UP001168552"/>
    </source>
</evidence>
<keyword evidence="2 6" id="KW-0808">Transferase</keyword>
<comment type="catalytic activity">
    <reaction evidence="5 8">
        <text>a 2'-deoxycytidine in DNA + S-adenosyl-L-methionine = a 5-methyl-2'-deoxycytidine in DNA + S-adenosyl-L-homocysteine + H(+)</text>
        <dbReference type="Rhea" id="RHEA:13681"/>
        <dbReference type="Rhea" id="RHEA-COMP:11369"/>
        <dbReference type="Rhea" id="RHEA-COMP:11370"/>
        <dbReference type="ChEBI" id="CHEBI:15378"/>
        <dbReference type="ChEBI" id="CHEBI:57856"/>
        <dbReference type="ChEBI" id="CHEBI:59789"/>
        <dbReference type="ChEBI" id="CHEBI:85452"/>
        <dbReference type="ChEBI" id="CHEBI:85454"/>
        <dbReference type="EC" id="2.1.1.37"/>
    </reaction>
</comment>
<keyword evidence="10" id="KW-1185">Reference proteome</keyword>
<dbReference type="InterPro" id="IPR050390">
    <property type="entry name" value="C5-Methyltransferase"/>
</dbReference>
<dbReference type="PROSITE" id="PS00094">
    <property type="entry name" value="C5_MTASE_1"/>
    <property type="match status" value="1"/>
</dbReference>
<feature type="active site" evidence="6">
    <location>
        <position position="83"/>
    </location>
</feature>
<dbReference type="Gene3D" id="3.90.120.10">
    <property type="entry name" value="DNA Methylase, subunit A, domain 2"/>
    <property type="match status" value="1"/>
</dbReference>
<dbReference type="PROSITE" id="PS51679">
    <property type="entry name" value="SAM_MT_C5"/>
    <property type="match status" value="1"/>
</dbReference>
<protein>
    <recommendedName>
        <fullName evidence="8">Cytosine-specific methyltransferase</fullName>
        <ecNumber evidence="8">2.1.1.37</ecNumber>
    </recommendedName>
</protein>
<dbReference type="InterPro" id="IPR001525">
    <property type="entry name" value="C5_MeTfrase"/>
</dbReference>
<keyword evidence="1 6" id="KW-0489">Methyltransferase</keyword>
<evidence type="ECO:0000256" key="2">
    <source>
        <dbReference type="ARBA" id="ARBA00022679"/>
    </source>
</evidence>
<dbReference type="PANTHER" id="PTHR10629">
    <property type="entry name" value="CYTOSINE-SPECIFIC METHYLTRANSFERASE"/>
    <property type="match status" value="1"/>
</dbReference>
<dbReference type="EC" id="2.1.1.37" evidence="8"/>
<evidence type="ECO:0000256" key="3">
    <source>
        <dbReference type="ARBA" id="ARBA00022691"/>
    </source>
</evidence>
<keyword evidence="3 6" id="KW-0949">S-adenosyl-L-methionine</keyword>
<dbReference type="PANTHER" id="PTHR10629:SF52">
    <property type="entry name" value="DNA (CYTOSINE-5)-METHYLTRANSFERASE 1"/>
    <property type="match status" value="1"/>
</dbReference>
<dbReference type="SUPFAM" id="SSF53335">
    <property type="entry name" value="S-adenosyl-L-methionine-dependent methyltransferases"/>
    <property type="match status" value="1"/>
</dbReference>
<comment type="caution">
    <text evidence="9">The sequence shown here is derived from an EMBL/GenBank/DDBJ whole genome shotgun (WGS) entry which is preliminary data.</text>
</comment>
<dbReference type="InterPro" id="IPR018117">
    <property type="entry name" value="C5_DNA_meth_AS"/>
</dbReference>
<dbReference type="GO" id="GO:0032259">
    <property type="term" value="P:methylation"/>
    <property type="evidence" value="ECO:0007669"/>
    <property type="project" value="UniProtKB-KW"/>
</dbReference>
<gene>
    <name evidence="9" type="primary">dcm</name>
    <name evidence="9" type="ORF">QWY31_08485</name>
</gene>